<comment type="cofactor">
    <cofactor evidence="1">
        <name>pyridoxal 5'-phosphate</name>
        <dbReference type="ChEBI" id="CHEBI:597326"/>
    </cofactor>
</comment>
<name>A0A1G5Z4Q8_9BACT</name>
<protein>
    <submittedName>
        <fullName evidence="7">Pyridoxal-phosphate dependent enzyme</fullName>
    </submittedName>
</protein>
<dbReference type="PIRSF" id="PIRSF006278">
    <property type="entry name" value="ACCD_DCysDesulf"/>
    <property type="match status" value="1"/>
</dbReference>
<dbReference type="OrthoDB" id="9801249at2"/>
<sequence length="305" mass="33713">MLHPELIALQHLTHSLLEEKGIQVAVLRLDQIHPLVSGNKFFKLKYNLEEAKRQGKKTILTFGGAFSNHIYATASGAQLAGFHSVGIIRGKDSDQNNPTLAHAQKMGMQLHFVDRESYRNKNSSEFLEDLKAQFGDFYLIPEGGTNELAIQGTKEIPGDQAHDFTHLCVCVGTGGTFAGIASSLKNHQNLIGFSSLKGEFIHQETANLLESNQIHAAGSFEIKTDYHFGGYGKHKPELIEFITWFYGEFEIPLDPIYTGKMAFGIWDLIKKDHFHPGSKILLIHTGGLQGNAGFATQTGINLPIL</sequence>
<dbReference type="Gene3D" id="3.40.50.1100">
    <property type="match status" value="2"/>
</dbReference>
<evidence type="ECO:0000256" key="3">
    <source>
        <dbReference type="ARBA" id="ARBA00022898"/>
    </source>
</evidence>
<gene>
    <name evidence="7" type="ORF">SAMN03080617_03172</name>
</gene>
<dbReference type="GO" id="GO:0019148">
    <property type="term" value="F:D-cysteine desulfhydrase activity"/>
    <property type="evidence" value="ECO:0007669"/>
    <property type="project" value="TreeGrafter"/>
</dbReference>
<evidence type="ECO:0000256" key="4">
    <source>
        <dbReference type="PIRSR" id="PIRSR006278-1"/>
    </source>
</evidence>
<dbReference type="Pfam" id="PF00291">
    <property type="entry name" value="PALP"/>
    <property type="match status" value="1"/>
</dbReference>
<feature type="modified residue" description="N6-(pyridoxal phosphate)lysine" evidence="5">
    <location>
        <position position="40"/>
    </location>
</feature>
<dbReference type="InterPro" id="IPR001926">
    <property type="entry name" value="TrpB-like_PALP"/>
</dbReference>
<dbReference type="EMBL" id="FMXE01000025">
    <property type="protein sequence ID" value="SDA89393.1"/>
    <property type="molecule type" value="Genomic_DNA"/>
</dbReference>
<dbReference type="STRING" id="279824.SAMN03080617_03172"/>
<evidence type="ECO:0000256" key="2">
    <source>
        <dbReference type="ARBA" id="ARBA00008639"/>
    </source>
</evidence>
<dbReference type="InterPro" id="IPR036052">
    <property type="entry name" value="TrpB-like_PALP_sf"/>
</dbReference>
<proteinExistence type="inferred from homology"/>
<accession>A0A1G5Z4Q8</accession>
<evidence type="ECO:0000313" key="7">
    <source>
        <dbReference type="EMBL" id="SDA89393.1"/>
    </source>
</evidence>
<feature type="active site" description="Nucleophile" evidence="4">
    <location>
        <position position="67"/>
    </location>
</feature>
<feature type="domain" description="Tryptophan synthase beta chain-like PALP" evidence="6">
    <location>
        <begin position="18"/>
        <end position="286"/>
    </location>
</feature>
<evidence type="ECO:0000256" key="5">
    <source>
        <dbReference type="PIRSR" id="PIRSR006278-2"/>
    </source>
</evidence>
<dbReference type="PANTHER" id="PTHR43780:SF2">
    <property type="entry name" value="1-AMINOCYCLOPROPANE-1-CARBOXYLATE DEAMINASE-RELATED"/>
    <property type="match status" value="1"/>
</dbReference>
<dbReference type="PANTHER" id="PTHR43780">
    <property type="entry name" value="1-AMINOCYCLOPROPANE-1-CARBOXYLATE DEAMINASE-RELATED"/>
    <property type="match status" value="1"/>
</dbReference>
<comment type="similarity">
    <text evidence="2">Belongs to the ACC deaminase/D-cysteine desulfhydrase family.</text>
</comment>
<dbReference type="AlphaFoldDB" id="A0A1G5Z4Q8"/>
<dbReference type="SUPFAM" id="SSF53686">
    <property type="entry name" value="Tryptophan synthase beta subunit-like PLP-dependent enzymes"/>
    <property type="match status" value="1"/>
</dbReference>
<dbReference type="Proteomes" id="UP000198756">
    <property type="component" value="Unassembled WGS sequence"/>
</dbReference>
<evidence type="ECO:0000256" key="1">
    <source>
        <dbReference type="ARBA" id="ARBA00001933"/>
    </source>
</evidence>
<reference evidence="8" key="1">
    <citation type="submission" date="2016-10" db="EMBL/GenBank/DDBJ databases">
        <authorList>
            <person name="Varghese N."/>
            <person name="Submissions S."/>
        </authorList>
    </citation>
    <scope>NUCLEOTIDE SEQUENCE [LARGE SCALE GENOMIC DNA]</scope>
    <source>
        <strain evidence="8">DSM 22703</strain>
    </source>
</reference>
<evidence type="ECO:0000313" key="8">
    <source>
        <dbReference type="Proteomes" id="UP000198756"/>
    </source>
</evidence>
<evidence type="ECO:0000259" key="6">
    <source>
        <dbReference type="Pfam" id="PF00291"/>
    </source>
</evidence>
<keyword evidence="3 5" id="KW-0663">Pyridoxal phosphate</keyword>
<dbReference type="InterPro" id="IPR027278">
    <property type="entry name" value="ACCD_DCysDesulf"/>
</dbReference>
<keyword evidence="8" id="KW-1185">Reference proteome</keyword>
<organism evidence="7 8">
    <name type="scientific">Algoriphagus alkaliphilus</name>
    <dbReference type="NCBI Taxonomy" id="279824"/>
    <lineage>
        <taxon>Bacteria</taxon>
        <taxon>Pseudomonadati</taxon>
        <taxon>Bacteroidota</taxon>
        <taxon>Cytophagia</taxon>
        <taxon>Cytophagales</taxon>
        <taxon>Cyclobacteriaceae</taxon>
        <taxon>Algoriphagus</taxon>
    </lineage>
</organism>